<sequence>MDMFRDTFVDLTGSLLDRLFEKGCADKQHALRTVNAEHILREPNIFRRDVCTDAFGTGWSSNTCTPGNTLCCVKDNASMPTCSQHLGIGWCCTAEGGCYADLSSSCGQPGAVSCTELGEGVDEACCPRYTTCAKGYNATESFVRCDIRSTSLADIAASSTALSGASTQTSTSSVASSTSSSSTTSTSISVSTSTDSSTTTSASSSSATLPSTSSVVMTPTPNALPKAEPSQNVSSSSSTTPSSQPTGILLSTGEIAGIVVASAGGVLLLVALSWVLRRRSRSRRKKFAMPTTPMTPSFSRDSKRASPIMLQSQHGFSELSASADPVELQSTRWSRKQVRPNKHVSVAGTWELGS</sequence>
<keyword evidence="4" id="KW-1185">Reference proteome</keyword>
<feature type="region of interest" description="Disordered" evidence="1">
    <location>
        <begin position="168"/>
        <end position="245"/>
    </location>
</feature>
<feature type="compositionally biased region" description="Low complexity" evidence="1">
    <location>
        <begin position="229"/>
        <end position="245"/>
    </location>
</feature>
<evidence type="ECO:0008006" key="5">
    <source>
        <dbReference type="Google" id="ProtNLM"/>
    </source>
</evidence>
<evidence type="ECO:0000313" key="3">
    <source>
        <dbReference type="EMBL" id="KEQ84036.1"/>
    </source>
</evidence>
<gene>
    <name evidence="3" type="ORF">M438DRAFT_406123</name>
</gene>
<dbReference type="RefSeq" id="XP_029760223.1">
    <property type="nucleotide sequence ID" value="XM_029909820.1"/>
</dbReference>
<keyword evidence="2" id="KW-1133">Transmembrane helix</keyword>
<feature type="transmembrane region" description="Helical" evidence="2">
    <location>
        <begin position="255"/>
        <end position="276"/>
    </location>
</feature>
<name>A0A074YB02_AURPU</name>
<evidence type="ECO:0000256" key="1">
    <source>
        <dbReference type="SAM" id="MobiDB-lite"/>
    </source>
</evidence>
<feature type="compositionally biased region" description="Low complexity" evidence="1">
    <location>
        <begin position="168"/>
        <end position="214"/>
    </location>
</feature>
<dbReference type="AlphaFoldDB" id="A0A074YB02"/>
<keyword evidence="2" id="KW-0812">Transmembrane</keyword>
<protein>
    <recommendedName>
        <fullName evidence="5">Mid2 domain-containing protein</fullName>
    </recommendedName>
</protein>
<proteinExistence type="predicted"/>
<dbReference type="Proteomes" id="UP000030706">
    <property type="component" value="Unassembled WGS sequence"/>
</dbReference>
<dbReference type="OrthoDB" id="3944022at2759"/>
<keyword evidence="2" id="KW-0472">Membrane</keyword>
<reference evidence="3 4" key="1">
    <citation type="journal article" date="2014" name="BMC Genomics">
        <title>Genome sequencing of four Aureobasidium pullulans varieties: biotechnological potential, stress tolerance, and description of new species.</title>
        <authorList>
            <person name="Gostin Ar C."/>
            <person name="Ohm R.A."/>
            <person name="Kogej T."/>
            <person name="Sonjak S."/>
            <person name="Turk M."/>
            <person name="Zajc J."/>
            <person name="Zalar P."/>
            <person name="Grube M."/>
            <person name="Sun H."/>
            <person name="Han J."/>
            <person name="Sharma A."/>
            <person name="Chiniquy J."/>
            <person name="Ngan C.Y."/>
            <person name="Lipzen A."/>
            <person name="Barry K."/>
            <person name="Grigoriev I.V."/>
            <person name="Gunde-Cimerman N."/>
        </authorList>
    </citation>
    <scope>NUCLEOTIDE SEQUENCE [LARGE SCALE GENOMIC DNA]</scope>
    <source>
        <strain evidence="3 4">EXF-150</strain>
    </source>
</reference>
<organism evidence="3 4">
    <name type="scientific">Aureobasidium pullulans EXF-150</name>
    <dbReference type="NCBI Taxonomy" id="1043002"/>
    <lineage>
        <taxon>Eukaryota</taxon>
        <taxon>Fungi</taxon>
        <taxon>Dikarya</taxon>
        <taxon>Ascomycota</taxon>
        <taxon>Pezizomycotina</taxon>
        <taxon>Dothideomycetes</taxon>
        <taxon>Dothideomycetidae</taxon>
        <taxon>Dothideales</taxon>
        <taxon>Saccotheciaceae</taxon>
        <taxon>Aureobasidium</taxon>
    </lineage>
</organism>
<accession>A0A074YB02</accession>
<dbReference type="EMBL" id="KL584983">
    <property type="protein sequence ID" value="KEQ84036.1"/>
    <property type="molecule type" value="Genomic_DNA"/>
</dbReference>
<evidence type="ECO:0000313" key="4">
    <source>
        <dbReference type="Proteomes" id="UP000030706"/>
    </source>
</evidence>
<evidence type="ECO:0000256" key="2">
    <source>
        <dbReference type="SAM" id="Phobius"/>
    </source>
</evidence>
<dbReference type="GeneID" id="40752126"/>
<dbReference type="HOGENOM" id="CLU_782992_0_0_1"/>